<dbReference type="Proteomes" id="UP000291591">
    <property type="component" value="Unassembled WGS sequence"/>
</dbReference>
<keyword evidence="2" id="KW-0812">Transmembrane</keyword>
<evidence type="ECO:0000256" key="1">
    <source>
        <dbReference type="SAM" id="MobiDB-lite"/>
    </source>
</evidence>
<evidence type="ECO:0000313" key="4">
    <source>
        <dbReference type="Proteomes" id="UP000291591"/>
    </source>
</evidence>
<organism evidence="3 4">
    <name type="scientific">Pseudonocardia sediminis</name>
    <dbReference type="NCBI Taxonomy" id="1397368"/>
    <lineage>
        <taxon>Bacteria</taxon>
        <taxon>Bacillati</taxon>
        <taxon>Actinomycetota</taxon>
        <taxon>Actinomycetes</taxon>
        <taxon>Pseudonocardiales</taxon>
        <taxon>Pseudonocardiaceae</taxon>
        <taxon>Pseudonocardia</taxon>
    </lineage>
</organism>
<name>A0A4Q7UT13_PSEST</name>
<dbReference type="OrthoDB" id="5195204at2"/>
<feature type="transmembrane region" description="Helical" evidence="2">
    <location>
        <begin position="64"/>
        <end position="84"/>
    </location>
</feature>
<dbReference type="InterPro" id="IPR035197">
    <property type="entry name" value="DUF5313"/>
</dbReference>
<proteinExistence type="predicted"/>
<dbReference type="AlphaFoldDB" id="A0A4Q7UT13"/>
<feature type="transmembrane region" description="Helical" evidence="2">
    <location>
        <begin position="40"/>
        <end position="58"/>
    </location>
</feature>
<keyword evidence="2" id="KW-0472">Membrane</keyword>
<comment type="caution">
    <text evidence="3">The sequence shown here is derived from an EMBL/GenBank/DDBJ whole genome shotgun (WGS) entry which is preliminary data.</text>
</comment>
<gene>
    <name evidence="3" type="ORF">EV383_1889</name>
</gene>
<dbReference type="RefSeq" id="WP_130289561.1">
    <property type="nucleotide sequence ID" value="NZ_SHKL01000001.1"/>
</dbReference>
<reference evidence="3 4" key="1">
    <citation type="submission" date="2019-02" db="EMBL/GenBank/DDBJ databases">
        <title>Sequencing the genomes of 1000 actinobacteria strains.</title>
        <authorList>
            <person name="Klenk H.-P."/>
        </authorList>
    </citation>
    <scope>NUCLEOTIDE SEQUENCE [LARGE SCALE GENOMIC DNA]</scope>
    <source>
        <strain evidence="3 4">DSM 45779</strain>
    </source>
</reference>
<accession>A0A4Q7UT13</accession>
<evidence type="ECO:0000256" key="2">
    <source>
        <dbReference type="SAM" id="Phobius"/>
    </source>
</evidence>
<keyword evidence="2" id="KW-1133">Transmembrane helix</keyword>
<dbReference type="EMBL" id="SHKL01000001">
    <property type="protein sequence ID" value="RZT85027.1"/>
    <property type="molecule type" value="Genomic_DNA"/>
</dbReference>
<evidence type="ECO:0000313" key="3">
    <source>
        <dbReference type="EMBL" id="RZT85027.1"/>
    </source>
</evidence>
<protein>
    <recommendedName>
        <fullName evidence="5">DUF5313 domain-containing protein</fullName>
    </recommendedName>
</protein>
<evidence type="ECO:0008006" key="5">
    <source>
        <dbReference type="Google" id="ProtNLM"/>
    </source>
</evidence>
<dbReference type="Pfam" id="PF17240">
    <property type="entry name" value="DUF5313"/>
    <property type="match status" value="1"/>
</dbReference>
<keyword evidence="4" id="KW-1185">Reference proteome</keyword>
<sequence>MRRPDPFHWIAYAFGAGLPARNREWVLHDVTAPSWWLRHLARATVQLIPLLVLLYLVVPGPPWVRLMGALAGALIGYFYSVAYMNESAETRVGKAGYPVGSAAATREARRAPDDEEARRRYNAQWRD</sequence>
<feature type="compositionally biased region" description="Basic and acidic residues" evidence="1">
    <location>
        <begin position="106"/>
        <end position="127"/>
    </location>
</feature>
<feature type="region of interest" description="Disordered" evidence="1">
    <location>
        <begin position="102"/>
        <end position="127"/>
    </location>
</feature>